<dbReference type="KEGG" id="lri:NCTC12151_02283"/>
<dbReference type="AlphaFoldDB" id="A0A2X4XYN9"/>
<gene>
    <name evidence="2" type="ORF">NCTC12151_02283</name>
</gene>
<keyword evidence="1" id="KW-0732">Signal</keyword>
<dbReference type="EMBL" id="LS483470">
    <property type="protein sequence ID" value="SQI41704.1"/>
    <property type="molecule type" value="Genomic_DNA"/>
</dbReference>
<feature type="chain" id="PRO_5015921729" description="Lipoprotein" evidence="1">
    <location>
        <begin position="28"/>
        <end position="149"/>
    </location>
</feature>
<protein>
    <recommendedName>
        <fullName evidence="4">Lipoprotein</fullName>
    </recommendedName>
</protein>
<proteinExistence type="predicted"/>
<keyword evidence="3" id="KW-1185">Reference proteome</keyword>
<sequence length="149" mass="17062">MLKNMKRALRGLIAILTMGCALNPAFGSGNQCDSLIEKYELSIGCWVNNSVSLILYVENERLWLSEVESGAQERKREMVMNSVEGEIRIKYASPEFRFSTEFLTIAQDDRLEFRDIASGESALYLSLEKRADVNTQRLNQICQKRLDCR</sequence>
<dbReference type="RefSeq" id="WP_111740750.1">
    <property type="nucleotide sequence ID" value="NZ_LR698987.1"/>
</dbReference>
<evidence type="ECO:0000256" key="1">
    <source>
        <dbReference type="SAM" id="SignalP"/>
    </source>
</evidence>
<feature type="signal peptide" evidence="1">
    <location>
        <begin position="1"/>
        <end position="27"/>
    </location>
</feature>
<organism evidence="2 3">
    <name type="scientific">Leminorella richardii</name>
    <dbReference type="NCBI Taxonomy" id="158841"/>
    <lineage>
        <taxon>Bacteria</taxon>
        <taxon>Pseudomonadati</taxon>
        <taxon>Pseudomonadota</taxon>
        <taxon>Gammaproteobacteria</taxon>
        <taxon>Enterobacterales</taxon>
        <taxon>Budviciaceae</taxon>
        <taxon>Leminorella</taxon>
    </lineage>
</organism>
<evidence type="ECO:0008006" key="4">
    <source>
        <dbReference type="Google" id="ProtNLM"/>
    </source>
</evidence>
<accession>A0A2X4XYN9</accession>
<evidence type="ECO:0000313" key="2">
    <source>
        <dbReference type="EMBL" id="SQI41704.1"/>
    </source>
</evidence>
<evidence type="ECO:0000313" key="3">
    <source>
        <dbReference type="Proteomes" id="UP000249005"/>
    </source>
</evidence>
<name>A0A2X4XYN9_9GAMM</name>
<reference evidence="2 3" key="1">
    <citation type="submission" date="2018-06" db="EMBL/GenBank/DDBJ databases">
        <authorList>
            <consortium name="Pathogen Informatics"/>
            <person name="Doyle S."/>
        </authorList>
    </citation>
    <scope>NUCLEOTIDE SEQUENCE [LARGE SCALE GENOMIC DNA]</scope>
    <source>
        <strain evidence="2 3">NCTC12151</strain>
    </source>
</reference>
<dbReference type="Proteomes" id="UP000249005">
    <property type="component" value="Chromosome 1"/>
</dbReference>